<dbReference type="AlphaFoldDB" id="A0A6N2CJ59"/>
<evidence type="ECO:0000313" key="3">
    <source>
        <dbReference type="EMBL" id="TMX05214.1"/>
    </source>
</evidence>
<dbReference type="InterPro" id="IPR007527">
    <property type="entry name" value="Znf_SWIM"/>
</dbReference>
<protein>
    <recommendedName>
        <fullName evidence="2">SWIM-type domain-containing protein</fullName>
    </recommendedName>
</protein>
<reference evidence="3" key="1">
    <citation type="submission" date="2019-05" db="EMBL/GenBank/DDBJ databases">
        <title>The de novo reference genome and transcriptome assemblies of the wild tomato species Solanum chilense.</title>
        <authorList>
            <person name="Stam R."/>
            <person name="Nosenko T."/>
            <person name="Hoerger A.C."/>
            <person name="Stephan W."/>
            <person name="Seidel M.A."/>
            <person name="Kuhn J.M.M."/>
            <person name="Haberer G."/>
            <person name="Tellier A."/>
        </authorList>
    </citation>
    <scope>NUCLEOTIDE SEQUENCE</scope>
    <source>
        <tissue evidence="3">Mature leaves</tissue>
    </source>
</reference>
<gene>
    <name evidence="3" type="ORF">EJD97_000958</name>
</gene>
<comment type="caution">
    <text evidence="3">The sequence shown here is derived from an EMBL/GenBank/DDBJ whole genome shotgun (WGS) entry which is preliminary data.</text>
</comment>
<keyword evidence="1" id="KW-0862">Zinc</keyword>
<accession>A0A6N2CJ59</accession>
<name>A0A6N2CJ59_SOLCI</name>
<evidence type="ECO:0000256" key="1">
    <source>
        <dbReference type="PROSITE-ProRule" id="PRU00325"/>
    </source>
</evidence>
<dbReference type="EMBL" id="RXGB01000109">
    <property type="protein sequence ID" value="TMX05214.1"/>
    <property type="molecule type" value="Genomic_DNA"/>
</dbReference>
<keyword evidence="1" id="KW-0479">Metal-binding</keyword>
<sequence length="171" mass="19610">MVLAAKKLQEKNDQGDSLYVENVNGDDNQFTVFGVGVTAYVNLLEKSCSCREYYLMKTHCAHVIAASRSKHDNAYGMIIYEYFLPLYKVEAYILAYMDSINVVPLESEWCAPEELHNVKILPPLVDTKLGRKRIKRVKGVGENVKSKRRNKYSICKKNRHKRSTCVNNNKS</sequence>
<feature type="domain" description="SWIM-type" evidence="2">
    <location>
        <begin position="33"/>
        <end position="71"/>
    </location>
</feature>
<proteinExistence type="predicted"/>
<keyword evidence="1" id="KW-0863">Zinc-finger</keyword>
<dbReference type="Pfam" id="PF04434">
    <property type="entry name" value="SWIM"/>
    <property type="match status" value="1"/>
</dbReference>
<dbReference type="GO" id="GO:0008270">
    <property type="term" value="F:zinc ion binding"/>
    <property type="evidence" value="ECO:0007669"/>
    <property type="project" value="UniProtKB-KW"/>
</dbReference>
<organism evidence="3">
    <name type="scientific">Solanum chilense</name>
    <name type="common">Tomato</name>
    <name type="synonym">Lycopersicon chilense</name>
    <dbReference type="NCBI Taxonomy" id="4083"/>
    <lineage>
        <taxon>Eukaryota</taxon>
        <taxon>Viridiplantae</taxon>
        <taxon>Streptophyta</taxon>
        <taxon>Embryophyta</taxon>
        <taxon>Tracheophyta</taxon>
        <taxon>Spermatophyta</taxon>
        <taxon>Magnoliopsida</taxon>
        <taxon>eudicotyledons</taxon>
        <taxon>Gunneridae</taxon>
        <taxon>Pentapetalae</taxon>
        <taxon>asterids</taxon>
        <taxon>lamiids</taxon>
        <taxon>Solanales</taxon>
        <taxon>Solanaceae</taxon>
        <taxon>Solanoideae</taxon>
        <taxon>Solaneae</taxon>
        <taxon>Solanum</taxon>
        <taxon>Solanum subgen. Lycopersicon</taxon>
    </lineage>
</organism>
<dbReference type="PROSITE" id="PS50966">
    <property type="entry name" value="ZF_SWIM"/>
    <property type="match status" value="1"/>
</dbReference>
<evidence type="ECO:0000259" key="2">
    <source>
        <dbReference type="PROSITE" id="PS50966"/>
    </source>
</evidence>